<dbReference type="Proteomes" id="UP000749646">
    <property type="component" value="Unassembled WGS sequence"/>
</dbReference>
<accession>A0A9P6ML61</accession>
<keyword evidence="3" id="KW-1185">Reference proteome</keyword>
<comment type="caution">
    <text evidence="2">The sequence shown here is derived from an EMBL/GenBank/DDBJ whole genome shotgun (WGS) entry which is preliminary data.</text>
</comment>
<dbReference type="EMBL" id="JAAAHW010000140">
    <property type="protein sequence ID" value="KAG0006188.1"/>
    <property type="molecule type" value="Genomic_DNA"/>
</dbReference>
<feature type="compositionally biased region" description="Basic and acidic residues" evidence="1">
    <location>
        <begin position="28"/>
        <end position="37"/>
    </location>
</feature>
<feature type="region of interest" description="Disordered" evidence="1">
    <location>
        <begin position="1"/>
        <end position="109"/>
    </location>
</feature>
<evidence type="ECO:0000313" key="3">
    <source>
        <dbReference type="Proteomes" id="UP000749646"/>
    </source>
</evidence>
<sequence>MSETVNRYWALQTKADSEPSEDDDDDPHMDIDDRPVESEGEGSIASSDGEPSEDDDPYMYGDDQPSESEPSQSEPSESGDDINQPPEDSDDDSWKTNHDKVQELKLPKAHRITAPQVNEVSFTRRMGKLRERQLRQPESQQVRDDLKTVSLAKNSLTTAQNNY</sequence>
<feature type="compositionally biased region" description="Basic and acidic residues" evidence="1">
    <location>
        <begin position="92"/>
        <end position="106"/>
    </location>
</feature>
<dbReference type="OrthoDB" id="2448387at2759"/>
<evidence type="ECO:0000313" key="2">
    <source>
        <dbReference type="EMBL" id="KAG0006188.1"/>
    </source>
</evidence>
<organism evidence="2 3">
    <name type="scientific">Modicella reniformis</name>
    <dbReference type="NCBI Taxonomy" id="1440133"/>
    <lineage>
        <taxon>Eukaryota</taxon>
        <taxon>Fungi</taxon>
        <taxon>Fungi incertae sedis</taxon>
        <taxon>Mucoromycota</taxon>
        <taxon>Mortierellomycotina</taxon>
        <taxon>Mortierellomycetes</taxon>
        <taxon>Mortierellales</taxon>
        <taxon>Mortierellaceae</taxon>
        <taxon>Modicella</taxon>
    </lineage>
</organism>
<feature type="compositionally biased region" description="Acidic residues" evidence="1">
    <location>
        <begin position="18"/>
        <end position="27"/>
    </location>
</feature>
<dbReference type="AlphaFoldDB" id="A0A9P6ML61"/>
<name>A0A9P6ML61_9FUNG</name>
<reference evidence="2" key="1">
    <citation type="journal article" date="2020" name="Fungal Divers.">
        <title>Resolving the Mortierellaceae phylogeny through synthesis of multi-gene phylogenetics and phylogenomics.</title>
        <authorList>
            <person name="Vandepol N."/>
            <person name="Liber J."/>
            <person name="Desiro A."/>
            <person name="Na H."/>
            <person name="Kennedy M."/>
            <person name="Barry K."/>
            <person name="Grigoriev I.V."/>
            <person name="Miller A.N."/>
            <person name="O'Donnell K."/>
            <person name="Stajich J.E."/>
            <person name="Bonito G."/>
        </authorList>
    </citation>
    <scope>NUCLEOTIDE SEQUENCE</scope>
    <source>
        <strain evidence="2">MES-2147</strain>
    </source>
</reference>
<proteinExistence type="predicted"/>
<feature type="compositionally biased region" description="Low complexity" evidence="1">
    <location>
        <begin position="67"/>
        <end position="76"/>
    </location>
</feature>
<evidence type="ECO:0000256" key="1">
    <source>
        <dbReference type="SAM" id="MobiDB-lite"/>
    </source>
</evidence>
<protein>
    <submittedName>
        <fullName evidence="2">Uncharacterized protein</fullName>
    </submittedName>
</protein>
<gene>
    <name evidence="2" type="ORF">BGZ65_009121</name>
</gene>